<feature type="compositionally biased region" description="Acidic residues" evidence="1">
    <location>
        <begin position="587"/>
        <end position="599"/>
    </location>
</feature>
<evidence type="ECO:0000313" key="4">
    <source>
        <dbReference type="Proteomes" id="UP000440224"/>
    </source>
</evidence>
<dbReference type="EMBL" id="WJIE01000001">
    <property type="protein sequence ID" value="MRG90393.1"/>
    <property type="molecule type" value="Genomic_DNA"/>
</dbReference>
<feature type="compositionally biased region" description="Acidic residues" evidence="1">
    <location>
        <begin position="491"/>
        <end position="516"/>
    </location>
</feature>
<dbReference type="OrthoDB" id="5497143at2"/>
<dbReference type="Proteomes" id="UP000440224">
    <property type="component" value="Unassembled WGS sequence"/>
</dbReference>
<reference evidence="3 4" key="1">
    <citation type="submission" date="2019-10" db="EMBL/GenBank/DDBJ databases">
        <title>A soil myxobacterium in the family Polyangiaceae.</title>
        <authorList>
            <person name="Li Y."/>
            <person name="Wang J."/>
        </authorList>
    </citation>
    <scope>NUCLEOTIDE SEQUENCE [LARGE SCALE GENOMIC DNA]</scope>
    <source>
        <strain evidence="3 4">DSM 14734</strain>
    </source>
</reference>
<dbReference type="RefSeq" id="WP_153817314.1">
    <property type="nucleotide sequence ID" value="NZ_WJIE01000001.1"/>
</dbReference>
<organism evidence="3 4">
    <name type="scientific">Polyangium spumosum</name>
    <dbReference type="NCBI Taxonomy" id="889282"/>
    <lineage>
        <taxon>Bacteria</taxon>
        <taxon>Pseudomonadati</taxon>
        <taxon>Myxococcota</taxon>
        <taxon>Polyangia</taxon>
        <taxon>Polyangiales</taxon>
        <taxon>Polyangiaceae</taxon>
        <taxon>Polyangium</taxon>
    </lineage>
</organism>
<sequence length="691" mass="70080">MAGDRSWTARKRVGVFWLSSLAGLALPAAAWAQAYPSSDAAWVPLVRTDPVTNVTSPLGDPAGDAPGPRDIVGNEMSPVAYVQSDADHLYFRLRINQNARQNASSFWPYGWGCLIDTDGDSSDYELIAIVDGVSNPDSVNLWHNTNQVIPNDPSDDAEVLLRAYLDPLVAGKPGHGYAREAPAGEDFPAENPDPDFFVDWAVERSALALAGVTPLTPLRFACGTSAMGKVLGTDLAGPPSLPPLFGDPVLCGDEGCIEQSCPGAGDICEAGVGGCATTGTIVCDASGQPSCNAVPGASSAEVCDDVDNDCDGAIDEDNPGAGVDCTSSDPGLCAAGLTACVGGALSCIPTIGKGEFPETCNGIDDDCNGIPDDGPAGAGEPCATGLMGACATGFTTCGGGVTACAPVAEPGAAVETCNGVDDDCDGEADEGFALGEACSVGVGACLAEGVFECDAAGAASCSATAGAPGVEACGDAVDSDCDGNPDNDCPDKDDDGLEDHEEEVIGSDPEDPDTDDDGVRDGLEPDYDKDTDGDGTVNVLDPDSDDDGLFDGTELGFDCTGPGTDPEAGHCIADADSGTTTTNPLDWDTDDGSVSDGDEDTNKDGVVDAGERDPLDPSDDVISTAACSVDADCPTGQVCAEGACRDLVAPQESVELTGGCACTTEPAEGTTGRWIAALVMLGALTFRRRRR</sequence>
<feature type="signal peptide" evidence="2">
    <location>
        <begin position="1"/>
        <end position="34"/>
    </location>
</feature>
<evidence type="ECO:0000313" key="3">
    <source>
        <dbReference type="EMBL" id="MRG90393.1"/>
    </source>
</evidence>
<proteinExistence type="predicted"/>
<accession>A0A6N7PEB0</accession>
<evidence type="ECO:0000256" key="1">
    <source>
        <dbReference type="SAM" id="MobiDB-lite"/>
    </source>
</evidence>
<dbReference type="NCBIfam" id="TIGR03901">
    <property type="entry name" value="MYXO-CTERM"/>
    <property type="match status" value="1"/>
</dbReference>
<dbReference type="Pfam" id="PF11617">
    <property type="entry name" value="Cu-binding_MopE"/>
    <property type="match status" value="4"/>
</dbReference>
<feature type="compositionally biased region" description="Basic and acidic residues" evidence="1">
    <location>
        <begin position="517"/>
        <end position="532"/>
    </location>
</feature>
<dbReference type="InterPro" id="IPR021655">
    <property type="entry name" value="Put_metal-bd"/>
</dbReference>
<feature type="compositionally biased region" description="Basic and acidic residues" evidence="1">
    <location>
        <begin position="600"/>
        <end position="615"/>
    </location>
</feature>
<gene>
    <name evidence="3" type="ORF">GF068_00415</name>
</gene>
<keyword evidence="2" id="KW-0732">Signal</keyword>
<keyword evidence="4" id="KW-1185">Reference proteome</keyword>
<feature type="chain" id="PRO_5027051269" evidence="2">
    <location>
        <begin position="35"/>
        <end position="691"/>
    </location>
</feature>
<dbReference type="InterPro" id="IPR024038">
    <property type="entry name" value="MYXO-CTERM"/>
</dbReference>
<protein>
    <submittedName>
        <fullName evidence="3">MYXO-CTERM sorting domain-containing protein</fullName>
    </submittedName>
</protein>
<evidence type="ECO:0000256" key="2">
    <source>
        <dbReference type="SAM" id="SignalP"/>
    </source>
</evidence>
<feature type="region of interest" description="Disordered" evidence="1">
    <location>
        <begin position="484"/>
        <end position="618"/>
    </location>
</feature>
<dbReference type="AlphaFoldDB" id="A0A6N7PEB0"/>
<name>A0A6N7PEB0_9BACT</name>
<comment type="caution">
    <text evidence="3">The sequence shown here is derived from an EMBL/GenBank/DDBJ whole genome shotgun (WGS) entry which is preliminary data.</text>
</comment>